<feature type="region of interest" description="Disordered" evidence="1">
    <location>
        <begin position="1"/>
        <end position="81"/>
    </location>
</feature>
<name>A0A392RTB0_9FABA</name>
<feature type="non-terminal residue" evidence="2">
    <location>
        <position position="81"/>
    </location>
</feature>
<comment type="caution">
    <text evidence="2">The sequence shown here is derived from an EMBL/GenBank/DDBJ whole genome shotgun (WGS) entry which is preliminary data.</text>
</comment>
<proteinExistence type="predicted"/>
<accession>A0A392RTB0</accession>
<evidence type="ECO:0000256" key="1">
    <source>
        <dbReference type="SAM" id="MobiDB-lite"/>
    </source>
</evidence>
<evidence type="ECO:0000313" key="3">
    <source>
        <dbReference type="Proteomes" id="UP000265520"/>
    </source>
</evidence>
<organism evidence="2 3">
    <name type="scientific">Trifolium medium</name>
    <dbReference type="NCBI Taxonomy" id="97028"/>
    <lineage>
        <taxon>Eukaryota</taxon>
        <taxon>Viridiplantae</taxon>
        <taxon>Streptophyta</taxon>
        <taxon>Embryophyta</taxon>
        <taxon>Tracheophyta</taxon>
        <taxon>Spermatophyta</taxon>
        <taxon>Magnoliopsida</taxon>
        <taxon>eudicotyledons</taxon>
        <taxon>Gunneridae</taxon>
        <taxon>Pentapetalae</taxon>
        <taxon>rosids</taxon>
        <taxon>fabids</taxon>
        <taxon>Fabales</taxon>
        <taxon>Fabaceae</taxon>
        <taxon>Papilionoideae</taxon>
        <taxon>50 kb inversion clade</taxon>
        <taxon>NPAAA clade</taxon>
        <taxon>Hologalegina</taxon>
        <taxon>IRL clade</taxon>
        <taxon>Trifolieae</taxon>
        <taxon>Trifolium</taxon>
    </lineage>
</organism>
<feature type="compositionally biased region" description="Polar residues" evidence="1">
    <location>
        <begin position="1"/>
        <end position="12"/>
    </location>
</feature>
<dbReference type="EMBL" id="LXQA010260522">
    <property type="protein sequence ID" value="MCI38835.1"/>
    <property type="molecule type" value="Genomic_DNA"/>
</dbReference>
<dbReference type="AlphaFoldDB" id="A0A392RTB0"/>
<keyword evidence="3" id="KW-1185">Reference proteome</keyword>
<dbReference type="Proteomes" id="UP000265520">
    <property type="component" value="Unassembled WGS sequence"/>
</dbReference>
<sequence length="81" mass="9023">MEKNARSPSGRGQLTIVPPSPRLVRSQSNGSLATITTPERTSRKFNSSEKLTNNHRSKSTSKIRTENNEGNTKLLDRKKSN</sequence>
<protein>
    <submittedName>
        <fullName evidence="2">QWRF motif-containing protein 7-like</fullName>
    </submittedName>
</protein>
<evidence type="ECO:0000313" key="2">
    <source>
        <dbReference type="EMBL" id="MCI38835.1"/>
    </source>
</evidence>
<reference evidence="2 3" key="1">
    <citation type="journal article" date="2018" name="Front. Plant Sci.">
        <title>Red Clover (Trifolium pratense) and Zigzag Clover (T. medium) - A Picture of Genomic Similarities and Differences.</title>
        <authorList>
            <person name="Dluhosova J."/>
            <person name="Istvanek J."/>
            <person name="Nedelnik J."/>
            <person name="Repkova J."/>
        </authorList>
    </citation>
    <scope>NUCLEOTIDE SEQUENCE [LARGE SCALE GENOMIC DNA]</scope>
    <source>
        <strain evidence="3">cv. 10/8</strain>
        <tissue evidence="2">Leaf</tissue>
    </source>
</reference>
<feature type="compositionally biased region" description="Polar residues" evidence="1">
    <location>
        <begin position="25"/>
        <end position="51"/>
    </location>
</feature>